<dbReference type="OrthoDB" id="261107at2"/>
<name>A0A0S4L3C1_9BACT</name>
<dbReference type="InterPro" id="IPR035994">
    <property type="entry name" value="Nucleoside_phosphorylase_sf"/>
</dbReference>
<keyword evidence="1" id="KW-0472">Membrane</keyword>
<keyword evidence="3" id="KW-0326">Glycosidase</keyword>
<dbReference type="InterPro" id="IPR000845">
    <property type="entry name" value="Nucleoside_phosphorylase_d"/>
</dbReference>
<dbReference type="PANTHER" id="PTHR46832">
    <property type="entry name" value="5'-METHYLTHIOADENOSINE/S-ADENOSYLHOMOCYSTEINE NUCLEOSIDASE"/>
    <property type="match status" value="1"/>
</dbReference>
<dbReference type="GO" id="GO:0008930">
    <property type="term" value="F:methylthioadenosine nucleosidase activity"/>
    <property type="evidence" value="ECO:0007669"/>
    <property type="project" value="TreeGrafter"/>
</dbReference>
<dbReference type="EC" id="3.2.2.9" evidence="3"/>
<keyword evidence="4" id="KW-1185">Reference proteome</keyword>
<dbReference type="SUPFAM" id="SSF53167">
    <property type="entry name" value="Purine and uridine phosphorylases"/>
    <property type="match status" value="1"/>
</dbReference>
<keyword evidence="1" id="KW-1133">Transmembrane helix</keyword>
<evidence type="ECO:0000313" key="4">
    <source>
        <dbReference type="Proteomes" id="UP000199032"/>
    </source>
</evidence>
<keyword evidence="1" id="KW-0812">Transmembrane</keyword>
<dbReference type="STRING" id="1742972.COMA1_10241"/>
<evidence type="ECO:0000313" key="3">
    <source>
        <dbReference type="EMBL" id="CUS31727.1"/>
    </source>
</evidence>
<dbReference type="Pfam" id="PF01048">
    <property type="entry name" value="PNP_UDP_1"/>
    <property type="match status" value="1"/>
</dbReference>
<dbReference type="AlphaFoldDB" id="A0A0S4L3C1"/>
<dbReference type="Proteomes" id="UP000199032">
    <property type="component" value="Unassembled WGS sequence"/>
</dbReference>
<dbReference type="PANTHER" id="PTHR46832:SF1">
    <property type="entry name" value="5'-METHYLTHIOADENOSINE_S-ADENOSYLHOMOCYSTEINE NUCLEOSIDASE"/>
    <property type="match status" value="1"/>
</dbReference>
<dbReference type="GO" id="GO:0019284">
    <property type="term" value="P:L-methionine salvage from S-adenosylmethionine"/>
    <property type="evidence" value="ECO:0007669"/>
    <property type="project" value="TreeGrafter"/>
</dbReference>
<proteinExistence type="predicted"/>
<reference evidence="3 4" key="1">
    <citation type="submission" date="2015-10" db="EMBL/GenBank/DDBJ databases">
        <authorList>
            <person name="Gilbert D.G."/>
        </authorList>
    </citation>
    <scope>NUCLEOTIDE SEQUENCE [LARGE SCALE GENOMIC DNA]</scope>
    <source>
        <strain evidence="3">COMA1</strain>
    </source>
</reference>
<accession>A0A0S4L3C1</accession>
<dbReference type="GO" id="GO:0009116">
    <property type="term" value="P:nucleoside metabolic process"/>
    <property type="evidence" value="ECO:0007669"/>
    <property type="project" value="InterPro"/>
</dbReference>
<keyword evidence="3" id="KW-0378">Hydrolase</keyword>
<feature type="transmembrane region" description="Helical" evidence="1">
    <location>
        <begin position="58"/>
        <end position="78"/>
    </location>
</feature>
<dbReference type="EMBL" id="CZQA01000001">
    <property type="protein sequence ID" value="CUS31727.1"/>
    <property type="molecule type" value="Genomic_DNA"/>
</dbReference>
<dbReference type="GO" id="GO:0005829">
    <property type="term" value="C:cytosol"/>
    <property type="evidence" value="ECO:0007669"/>
    <property type="project" value="TreeGrafter"/>
</dbReference>
<sequence length="246" mass="26784">MRAIRSAFHPLVKRTVGGIQTLVHAAEEQEYCLVQTGVGPEKARQCAARLLDNQSFSLIISTGFACALIAVGIGALLVGHEVVHSGEEGTESVLPISVPGEERDRMVRYTQAIIPAVRMGRFISTDQVIGTAREKRAFADKTQAIGLDMESAALAVEANRVRTPFIIIRTVSDLLDEDLPLDFNLFLRPTGWLKGIGTVLAAPSCLLGLGRLRRQSITAAEALTDFFRQYATTRAHQGRERASTPM</sequence>
<dbReference type="GO" id="GO:0008782">
    <property type="term" value="F:adenosylhomocysteine nucleosidase activity"/>
    <property type="evidence" value="ECO:0007669"/>
    <property type="project" value="UniProtKB-EC"/>
</dbReference>
<evidence type="ECO:0000259" key="2">
    <source>
        <dbReference type="Pfam" id="PF01048"/>
    </source>
</evidence>
<feature type="domain" description="Nucleoside phosphorylase" evidence="2">
    <location>
        <begin position="18"/>
        <end position="177"/>
    </location>
</feature>
<organism evidence="3 4">
    <name type="scientific">Candidatus Nitrospira nitrosa</name>
    <dbReference type="NCBI Taxonomy" id="1742972"/>
    <lineage>
        <taxon>Bacteria</taxon>
        <taxon>Pseudomonadati</taxon>
        <taxon>Nitrospirota</taxon>
        <taxon>Nitrospiria</taxon>
        <taxon>Nitrospirales</taxon>
        <taxon>Nitrospiraceae</taxon>
        <taxon>Nitrospira</taxon>
    </lineage>
</organism>
<gene>
    <name evidence="3" type="ORF">COMA1_10241</name>
</gene>
<protein>
    <submittedName>
        <fullName evidence="3">Putative Adenosylhomocysteine nucleosidase</fullName>
        <ecNumber evidence="3">3.2.2.9</ecNumber>
    </submittedName>
</protein>
<evidence type="ECO:0000256" key="1">
    <source>
        <dbReference type="SAM" id="Phobius"/>
    </source>
</evidence>
<dbReference type="Gene3D" id="3.40.50.1580">
    <property type="entry name" value="Nucleoside phosphorylase domain"/>
    <property type="match status" value="1"/>
</dbReference>